<evidence type="ECO:0000313" key="1">
    <source>
        <dbReference type="EMBL" id="GAH06235.1"/>
    </source>
</evidence>
<protein>
    <recommendedName>
        <fullName evidence="2">HAD family hydrolase</fullName>
    </recommendedName>
</protein>
<dbReference type="PANTHER" id="PTHR19288:SF46">
    <property type="entry name" value="HALOACID DEHALOGENASE-LIKE HYDROLASE DOMAIN-CONTAINING PROTEIN 2"/>
    <property type="match status" value="1"/>
</dbReference>
<gene>
    <name evidence="1" type="ORF">S01H4_63914</name>
</gene>
<dbReference type="PANTHER" id="PTHR19288">
    <property type="entry name" value="4-NITROPHENYLPHOSPHATASE-RELATED"/>
    <property type="match status" value="1"/>
</dbReference>
<reference evidence="1" key="1">
    <citation type="journal article" date="2014" name="Front. Microbiol.">
        <title>High frequency of phylogenetically diverse reductive dehalogenase-homologous genes in deep subseafloor sedimentary metagenomes.</title>
        <authorList>
            <person name="Kawai M."/>
            <person name="Futagami T."/>
            <person name="Toyoda A."/>
            <person name="Takaki Y."/>
            <person name="Nishi S."/>
            <person name="Hori S."/>
            <person name="Arai W."/>
            <person name="Tsubouchi T."/>
            <person name="Morono Y."/>
            <person name="Uchiyama I."/>
            <person name="Ito T."/>
            <person name="Fujiyama A."/>
            <person name="Inagaki F."/>
            <person name="Takami H."/>
        </authorList>
    </citation>
    <scope>NUCLEOTIDE SEQUENCE</scope>
    <source>
        <strain evidence="1">Expedition CK06-06</strain>
    </source>
</reference>
<dbReference type="AlphaFoldDB" id="X1DD37"/>
<organism evidence="1">
    <name type="scientific">marine sediment metagenome</name>
    <dbReference type="NCBI Taxonomy" id="412755"/>
    <lineage>
        <taxon>unclassified sequences</taxon>
        <taxon>metagenomes</taxon>
        <taxon>ecological metagenomes</taxon>
    </lineage>
</organism>
<name>X1DD37_9ZZZZ</name>
<dbReference type="Pfam" id="PF13344">
    <property type="entry name" value="Hydrolase_6"/>
    <property type="match status" value="1"/>
</dbReference>
<dbReference type="Gene3D" id="3.40.50.1000">
    <property type="entry name" value="HAD superfamily/HAD-like"/>
    <property type="match status" value="2"/>
</dbReference>
<accession>X1DD37</accession>
<proteinExistence type="predicted"/>
<sequence length="130" mass="14338">DIFSTIEERGLQFIMATNNATLTIEQFLNKLAGFGVQLEAWQVINSSLATVHYLQRNLSKGGPLYIIGELGLIETLKDNGFYHAENDVLAVVVGLDRDLTYKKLKNASLLIQSGTPFIGTNLDQTLPTPE</sequence>
<dbReference type="SUPFAM" id="SSF56784">
    <property type="entry name" value="HAD-like"/>
    <property type="match status" value="1"/>
</dbReference>
<feature type="non-terminal residue" evidence="1">
    <location>
        <position position="1"/>
    </location>
</feature>
<dbReference type="InterPro" id="IPR023214">
    <property type="entry name" value="HAD_sf"/>
</dbReference>
<feature type="non-terminal residue" evidence="1">
    <location>
        <position position="130"/>
    </location>
</feature>
<comment type="caution">
    <text evidence="1">The sequence shown here is derived from an EMBL/GenBank/DDBJ whole genome shotgun (WGS) entry which is preliminary data.</text>
</comment>
<dbReference type="GO" id="GO:0005737">
    <property type="term" value="C:cytoplasm"/>
    <property type="evidence" value="ECO:0007669"/>
    <property type="project" value="TreeGrafter"/>
</dbReference>
<evidence type="ECO:0008006" key="2">
    <source>
        <dbReference type="Google" id="ProtNLM"/>
    </source>
</evidence>
<dbReference type="EMBL" id="BART01038592">
    <property type="protein sequence ID" value="GAH06235.1"/>
    <property type="molecule type" value="Genomic_DNA"/>
</dbReference>
<dbReference type="InterPro" id="IPR036412">
    <property type="entry name" value="HAD-like_sf"/>
</dbReference>
<dbReference type="GO" id="GO:0016791">
    <property type="term" value="F:phosphatase activity"/>
    <property type="evidence" value="ECO:0007669"/>
    <property type="project" value="TreeGrafter"/>
</dbReference>
<dbReference type="InterPro" id="IPR006357">
    <property type="entry name" value="HAD-SF_hydro_IIA"/>
</dbReference>